<keyword evidence="1" id="KW-0001">2Fe-2S</keyword>
<dbReference type="EMBL" id="FOJG01000002">
    <property type="protein sequence ID" value="SEW50930.1"/>
    <property type="molecule type" value="Genomic_DNA"/>
</dbReference>
<dbReference type="GO" id="GO:0051537">
    <property type="term" value="F:2 iron, 2 sulfur cluster binding"/>
    <property type="evidence" value="ECO:0007669"/>
    <property type="project" value="UniProtKB-KW"/>
</dbReference>
<dbReference type="GO" id="GO:0005737">
    <property type="term" value="C:cytoplasm"/>
    <property type="evidence" value="ECO:0007669"/>
    <property type="project" value="UniProtKB-ARBA"/>
</dbReference>
<proteinExistence type="predicted"/>
<evidence type="ECO:0000256" key="2">
    <source>
        <dbReference type="ARBA" id="ARBA00022723"/>
    </source>
</evidence>
<evidence type="ECO:0000313" key="7">
    <source>
        <dbReference type="Proteomes" id="UP000199310"/>
    </source>
</evidence>
<evidence type="ECO:0000313" key="6">
    <source>
        <dbReference type="EMBL" id="SEW50930.1"/>
    </source>
</evidence>
<dbReference type="GO" id="GO:0046872">
    <property type="term" value="F:metal ion binding"/>
    <property type="evidence" value="ECO:0007669"/>
    <property type="project" value="UniProtKB-KW"/>
</dbReference>
<gene>
    <name evidence="6" type="ORF">SAMN04488122_4019</name>
</gene>
<dbReference type="Proteomes" id="UP000199310">
    <property type="component" value="Unassembled WGS sequence"/>
</dbReference>
<dbReference type="AlphaFoldDB" id="A0A1I0S6D8"/>
<dbReference type="Pfam" id="PF09360">
    <property type="entry name" value="zf-CDGSH"/>
    <property type="match status" value="1"/>
</dbReference>
<accession>A0A1I0S6D8</accession>
<evidence type="ECO:0000256" key="3">
    <source>
        <dbReference type="ARBA" id="ARBA00023004"/>
    </source>
</evidence>
<feature type="domain" description="Iron-binding zinc finger CDGSH type" evidence="5">
    <location>
        <begin position="107"/>
        <end position="144"/>
    </location>
</feature>
<name>A0A1I0S6D8_9BACT</name>
<sequence>MKDITKHYSNGAVTIVWKPNVCIHSEMCFHGLPEVFNPNQKPWIHAEAATTEAIVSQVKQCPSGALTYFMNADVAAQGGVEPQISAESIVEPTPNGPLLVYGNIIVRDAAGHETHKNKVTAFCRCGASSNKPYCDGTHTKINFSDKA</sequence>
<organism evidence="6 7">
    <name type="scientific">Chitinophaga arvensicola</name>
    <dbReference type="NCBI Taxonomy" id="29529"/>
    <lineage>
        <taxon>Bacteria</taxon>
        <taxon>Pseudomonadati</taxon>
        <taxon>Bacteroidota</taxon>
        <taxon>Chitinophagia</taxon>
        <taxon>Chitinophagales</taxon>
        <taxon>Chitinophagaceae</taxon>
        <taxon>Chitinophaga</taxon>
    </lineage>
</organism>
<dbReference type="Pfam" id="PF06902">
    <property type="entry name" value="Fer4_19"/>
    <property type="match status" value="1"/>
</dbReference>
<evidence type="ECO:0000256" key="4">
    <source>
        <dbReference type="ARBA" id="ARBA00023014"/>
    </source>
</evidence>
<dbReference type="RefSeq" id="WP_089897385.1">
    <property type="nucleotide sequence ID" value="NZ_FOJG01000002.1"/>
</dbReference>
<keyword evidence="3" id="KW-0408">Iron</keyword>
<evidence type="ECO:0000256" key="1">
    <source>
        <dbReference type="ARBA" id="ARBA00022714"/>
    </source>
</evidence>
<dbReference type="InterPro" id="IPR042216">
    <property type="entry name" value="MitoNEET_CISD"/>
</dbReference>
<reference evidence="7" key="1">
    <citation type="submission" date="2016-10" db="EMBL/GenBank/DDBJ databases">
        <authorList>
            <person name="Varghese N."/>
            <person name="Submissions S."/>
        </authorList>
    </citation>
    <scope>NUCLEOTIDE SEQUENCE [LARGE SCALE GENOMIC DNA]</scope>
    <source>
        <strain evidence="7">DSM 3695</strain>
    </source>
</reference>
<keyword evidence="4" id="KW-0411">Iron-sulfur</keyword>
<dbReference type="OrthoDB" id="9795032at2"/>
<dbReference type="STRING" id="29529.SAMN04488122_4019"/>
<keyword evidence="7" id="KW-1185">Reference proteome</keyword>
<keyword evidence="2" id="KW-0479">Metal-binding</keyword>
<dbReference type="InterPro" id="IPR010693">
    <property type="entry name" value="Divergent_4Fe-4S_mono-cluster"/>
</dbReference>
<evidence type="ECO:0000259" key="5">
    <source>
        <dbReference type="SMART" id="SM00704"/>
    </source>
</evidence>
<dbReference type="InterPro" id="IPR018967">
    <property type="entry name" value="FeS-contain_CDGSH-typ"/>
</dbReference>
<protein>
    <submittedName>
        <fullName evidence="6">Uncharacterized Fe-S cluster protein YjdI</fullName>
    </submittedName>
</protein>
<dbReference type="Gene3D" id="3.40.5.90">
    <property type="entry name" value="CDGSH iron-sulfur domain, mitoNEET-type"/>
    <property type="match status" value="1"/>
</dbReference>
<dbReference type="SMART" id="SM00704">
    <property type="entry name" value="ZnF_CDGSH"/>
    <property type="match status" value="1"/>
</dbReference>